<dbReference type="KEGG" id="mfre:EXE63_29800"/>
<keyword evidence="4" id="KW-1185">Reference proteome</keyword>
<dbReference type="EMBL" id="CP038799">
    <property type="protein sequence ID" value="QIV84604.1"/>
    <property type="molecule type" value="Genomic_DNA"/>
</dbReference>
<evidence type="ECO:0000313" key="3">
    <source>
        <dbReference type="EMBL" id="QIV84604.1"/>
    </source>
</evidence>
<evidence type="ECO:0000313" key="4">
    <source>
        <dbReference type="Proteomes" id="UP000501849"/>
    </source>
</evidence>
<dbReference type="SUPFAM" id="SSF55961">
    <property type="entry name" value="Bet v1-like"/>
    <property type="match status" value="1"/>
</dbReference>
<accession>A0A6H0SBA3</accession>
<proteinExistence type="inferred from homology"/>
<feature type="domain" description="Activator of Hsp90 ATPase homologue 1/2-like C-terminal" evidence="2">
    <location>
        <begin position="25"/>
        <end position="143"/>
    </location>
</feature>
<name>A0A6H0SBA3_9MYCO</name>
<protein>
    <submittedName>
        <fullName evidence="3">SRPBCC family protein</fullName>
    </submittedName>
</protein>
<sequence>MTAHDGRVVVDGERAALHFERRLPYPIEQVWIAITDPVHRGKWMGRTVIDPREGGTIETVASGPPLPPERKRMTGRILVWDPPHVFEHEWLQPIVEPGVVRYELTSDGTGTLLRLSHRGLSVPNANGFRTGTHAYLDRLAALLAGESLPNWAQRVQAISGFAPTGEEFS</sequence>
<evidence type="ECO:0000256" key="1">
    <source>
        <dbReference type="ARBA" id="ARBA00006817"/>
    </source>
</evidence>
<dbReference type="InterPro" id="IPR023393">
    <property type="entry name" value="START-like_dom_sf"/>
</dbReference>
<dbReference type="Proteomes" id="UP000501849">
    <property type="component" value="Chromosome"/>
</dbReference>
<comment type="similarity">
    <text evidence="1">Belongs to the AHA1 family.</text>
</comment>
<organism evidence="3 4">
    <name type="scientific">Mycolicibacterium frederiksbergense</name>
    <dbReference type="NCBI Taxonomy" id="117567"/>
    <lineage>
        <taxon>Bacteria</taxon>
        <taxon>Bacillati</taxon>
        <taxon>Actinomycetota</taxon>
        <taxon>Actinomycetes</taxon>
        <taxon>Mycobacteriales</taxon>
        <taxon>Mycobacteriaceae</taxon>
        <taxon>Mycolicibacterium</taxon>
    </lineage>
</organism>
<dbReference type="CDD" id="cd08899">
    <property type="entry name" value="SRPBCC_CalC_Aha1-like_6"/>
    <property type="match status" value="1"/>
</dbReference>
<dbReference type="InterPro" id="IPR013538">
    <property type="entry name" value="ASHA1/2-like_C"/>
</dbReference>
<gene>
    <name evidence="3" type="ORF">EXE63_29800</name>
</gene>
<dbReference type="RefSeq" id="WP_168144929.1">
    <property type="nucleotide sequence ID" value="NZ_CBCSDT010000008.1"/>
</dbReference>
<reference evidence="3 4" key="1">
    <citation type="submission" date="2019-04" db="EMBL/GenBank/DDBJ databases">
        <title>Draft, Whole-Genome Sequence of the Anthracene-degrading Mycobacterium frederiksbergense LB501T, Isolated from a Polycyclic Aromatic Hydrocarbon (PAH)-Contaminated Soil.</title>
        <authorList>
            <person name="Augelletti F."/>
        </authorList>
    </citation>
    <scope>NUCLEOTIDE SEQUENCE [LARGE SCALE GENOMIC DNA]</scope>
    <source>
        <strain evidence="3 4">LB 501T</strain>
    </source>
</reference>
<dbReference type="Pfam" id="PF08327">
    <property type="entry name" value="AHSA1"/>
    <property type="match status" value="1"/>
</dbReference>
<dbReference type="AlphaFoldDB" id="A0A6H0SBA3"/>
<evidence type="ECO:0000259" key="2">
    <source>
        <dbReference type="Pfam" id="PF08327"/>
    </source>
</evidence>
<dbReference type="Gene3D" id="3.30.530.20">
    <property type="match status" value="1"/>
</dbReference>